<dbReference type="eggNOG" id="COG2197">
    <property type="taxonomic scope" value="Bacteria"/>
</dbReference>
<accession>A0A060R7M2</accession>
<dbReference type="SUPFAM" id="SSF46894">
    <property type="entry name" value="C-terminal effector domain of the bipartite response regulators"/>
    <property type="match status" value="1"/>
</dbReference>
<dbReference type="PANTHER" id="PTHR44688">
    <property type="entry name" value="DNA-BINDING TRANSCRIPTIONAL ACTIVATOR DEVR_DOSR"/>
    <property type="match status" value="1"/>
</dbReference>
<dbReference type="InterPro" id="IPR016032">
    <property type="entry name" value="Sig_transdc_resp-reg_C-effctor"/>
</dbReference>
<dbReference type="CDD" id="cd06170">
    <property type="entry name" value="LuxR_C_like"/>
    <property type="match status" value="1"/>
</dbReference>
<dbReference type="HOGENOM" id="CLU_000445_90_1_10"/>
<proteinExistence type="predicted"/>
<dbReference type="PRINTS" id="PR00038">
    <property type="entry name" value="HTHLUXR"/>
</dbReference>
<gene>
    <name evidence="5" type="ORF">BN938_1202</name>
</gene>
<dbReference type="GO" id="GO:0006355">
    <property type="term" value="P:regulation of DNA-templated transcription"/>
    <property type="evidence" value="ECO:0007669"/>
    <property type="project" value="InterPro"/>
</dbReference>
<dbReference type="GO" id="GO:0003677">
    <property type="term" value="F:DNA binding"/>
    <property type="evidence" value="ECO:0007669"/>
    <property type="project" value="UniProtKB-KW"/>
</dbReference>
<dbReference type="InterPro" id="IPR036388">
    <property type="entry name" value="WH-like_DNA-bd_sf"/>
</dbReference>
<dbReference type="Proteomes" id="UP000027616">
    <property type="component" value="Chromosome I"/>
</dbReference>
<dbReference type="PANTHER" id="PTHR44688:SF16">
    <property type="entry name" value="DNA-BINDING TRANSCRIPTIONAL ACTIVATOR DEVR_DOSR"/>
    <property type="match status" value="1"/>
</dbReference>
<keyword evidence="6" id="KW-1185">Reference proteome</keyword>
<evidence type="ECO:0000259" key="4">
    <source>
        <dbReference type="PROSITE" id="PS50043"/>
    </source>
</evidence>
<dbReference type="SMART" id="SM00421">
    <property type="entry name" value="HTH_LUXR"/>
    <property type="match status" value="1"/>
</dbReference>
<dbReference type="AlphaFoldDB" id="A0A060R7M2"/>
<feature type="domain" description="HTH luxR-type" evidence="4">
    <location>
        <begin position="125"/>
        <end position="190"/>
    </location>
</feature>
<evidence type="ECO:0000313" key="6">
    <source>
        <dbReference type="Proteomes" id="UP000027616"/>
    </source>
</evidence>
<keyword evidence="1" id="KW-0805">Transcription regulation</keyword>
<evidence type="ECO:0000256" key="1">
    <source>
        <dbReference type="ARBA" id="ARBA00023015"/>
    </source>
</evidence>
<sequence length="198" mass="22487">MRKSKLNVIIIEPSDIIVRGLCALLSENELFRVIDTLSDVARIEDKSRLKRRADIVIINPTLVCHCKRGTIRTLFPQERLVALLYSYFERDTLIQFDESIEVYDKPSKIVHKLEQVAASDDSSKFGNEGGELSDREKEILIAVAKGMINKEIADLHNISVHTVIAHRKNISRKTGIKSVSGFVVYALLNNYIEEHEVL</sequence>
<protein>
    <submittedName>
        <fullName evidence="5">LuxR family transcriptional regulator</fullName>
    </submittedName>
</protein>
<dbReference type="STRING" id="1433126.BN938_1202"/>
<dbReference type="Pfam" id="PF00196">
    <property type="entry name" value="GerE"/>
    <property type="match status" value="1"/>
</dbReference>
<dbReference type="KEGG" id="rbc:BN938_1202"/>
<dbReference type="InterPro" id="IPR000792">
    <property type="entry name" value="Tscrpt_reg_LuxR_C"/>
</dbReference>
<dbReference type="PROSITE" id="PS50043">
    <property type="entry name" value="HTH_LUXR_2"/>
    <property type="match status" value="1"/>
</dbReference>
<organism evidence="5 6">
    <name type="scientific">Mucinivorans hirudinis</name>
    <dbReference type="NCBI Taxonomy" id="1433126"/>
    <lineage>
        <taxon>Bacteria</taxon>
        <taxon>Pseudomonadati</taxon>
        <taxon>Bacteroidota</taxon>
        <taxon>Bacteroidia</taxon>
        <taxon>Bacteroidales</taxon>
        <taxon>Rikenellaceae</taxon>
        <taxon>Mucinivorans</taxon>
    </lineage>
</organism>
<keyword evidence="3" id="KW-0804">Transcription</keyword>
<evidence type="ECO:0000256" key="3">
    <source>
        <dbReference type="ARBA" id="ARBA00023163"/>
    </source>
</evidence>
<dbReference type="Gene3D" id="1.10.10.10">
    <property type="entry name" value="Winged helix-like DNA-binding domain superfamily/Winged helix DNA-binding domain"/>
    <property type="match status" value="1"/>
</dbReference>
<evidence type="ECO:0000256" key="2">
    <source>
        <dbReference type="ARBA" id="ARBA00023125"/>
    </source>
</evidence>
<keyword evidence="2" id="KW-0238">DNA-binding</keyword>
<reference evidence="5 6" key="1">
    <citation type="journal article" date="2015" name="Genome Announc.">
        <title>Complete Genome Sequence of the Novel Leech Symbiont Mucinivorans hirudinis M3T.</title>
        <authorList>
            <person name="Nelson M.C."/>
            <person name="Bomar L."/>
            <person name="Graf J."/>
        </authorList>
    </citation>
    <scope>NUCLEOTIDE SEQUENCE [LARGE SCALE GENOMIC DNA]</scope>
    <source>
        <strain evidence="6">M3</strain>
    </source>
</reference>
<evidence type="ECO:0000313" key="5">
    <source>
        <dbReference type="EMBL" id="CDN31296.1"/>
    </source>
</evidence>
<name>A0A060R7M2_9BACT</name>
<dbReference type="EMBL" id="HG934468">
    <property type="protein sequence ID" value="CDN31296.1"/>
    <property type="molecule type" value="Genomic_DNA"/>
</dbReference>